<dbReference type="InterPro" id="IPR036322">
    <property type="entry name" value="WD40_repeat_dom_sf"/>
</dbReference>
<feature type="compositionally biased region" description="Acidic residues" evidence="4">
    <location>
        <begin position="455"/>
        <end position="464"/>
    </location>
</feature>
<name>A0A1Y2HV54_9FUNG</name>
<dbReference type="EMBL" id="MCFL01000011">
    <property type="protein sequence ID" value="ORZ37834.1"/>
    <property type="molecule type" value="Genomic_DNA"/>
</dbReference>
<reference evidence="5 6" key="1">
    <citation type="submission" date="2016-07" db="EMBL/GenBank/DDBJ databases">
        <title>Pervasive Adenine N6-methylation of Active Genes in Fungi.</title>
        <authorList>
            <consortium name="DOE Joint Genome Institute"/>
            <person name="Mondo S.J."/>
            <person name="Dannebaum R.O."/>
            <person name="Kuo R.C."/>
            <person name="Labutti K."/>
            <person name="Haridas S."/>
            <person name="Kuo A."/>
            <person name="Salamov A."/>
            <person name="Ahrendt S.R."/>
            <person name="Lipzen A."/>
            <person name="Sullivan W."/>
            <person name="Andreopoulos W.B."/>
            <person name="Clum A."/>
            <person name="Lindquist E."/>
            <person name="Daum C."/>
            <person name="Ramamoorthy G.K."/>
            <person name="Gryganskyi A."/>
            <person name="Culley D."/>
            <person name="Magnuson J.K."/>
            <person name="James T.Y."/>
            <person name="O'Malley M.A."/>
            <person name="Stajich J.E."/>
            <person name="Spatafora J.W."/>
            <person name="Visel A."/>
            <person name="Grigoriev I.V."/>
        </authorList>
    </citation>
    <scope>NUCLEOTIDE SEQUENCE [LARGE SCALE GENOMIC DNA]</scope>
    <source>
        <strain evidence="5 6">PL171</strain>
    </source>
</reference>
<feature type="region of interest" description="Disordered" evidence="4">
    <location>
        <begin position="449"/>
        <end position="475"/>
    </location>
</feature>
<feature type="compositionally biased region" description="Low complexity" evidence="4">
    <location>
        <begin position="541"/>
        <end position="551"/>
    </location>
</feature>
<evidence type="ECO:0000256" key="1">
    <source>
        <dbReference type="ARBA" id="ARBA00007861"/>
    </source>
</evidence>
<dbReference type="InterPro" id="IPR015943">
    <property type="entry name" value="WD40/YVTN_repeat-like_dom_sf"/>
</dbReference>
<evidence type="ECO:0000256" key="4">
    <source>
        <dbReference type="SAM" id="MobiDB-lite"/>
    </source>
</evidence>
<evidence type="ECO:0000256" key="3">
    <source>
        <dbReference type="ARBA" id="ARBA00014234"/>
    </source>
</evidence>
<evidence type="ECO:0000256" key="2">
    <source>
        <dbReference type="ARBA" id="ARBA00011187"/>
    </source>
</evidence>
<gene>
    <name evidence="5" type="ORF">BCR44DRAFT_1497841</name>
</gene>
<dbReference type="InterPro" id="IPR037379">
    <property type="entry name" value="WDR74/Nsa1"/>
</dbReference>
<dbReference type="GO" id="GO:0042273">
    <property type="term" value="P:ribosomal large subunit biogenesis"/>
    <property type="evidence" value="ECO:0007669"/>
    <property type="project" value="InterPro"/>
</dbReference>
<comment type="similarity">
    <text evidence="1">Belongs to the NSA1 family.</text>
</comment>
<dbReference type="OrthoDB" id="18388at2759"/>
<dbReference type="AlphaFoldDB" id="A0A1Y2HV54"/>
<sequence>MHILVGTEGGQLKSIPYGAGTSTAIARQQSLVPIQPGARSAAEFAAKAANSQVTTYGNLDKAAGITHLASVHMCGRDLVLIARKNGTVDVWDHALTGNPELTPLLVSVAVYEESEMEGKTKDEMEKMKEVVGLEALSDDTFYAVTRTGTLSAFTLSLYVATSEDETDTMDVVSTTRISLGGANLDRVRSCPGHPHLLALGGKDRDLSILDLNLALDKAAPKKGDVRFNGLGVEPTKWNGELNPTFVWFAKNLPNDMLDLAIPIWITDLRFVNAEGSKLATCTMYHEVKFYNTATNRRPLAVVYTGDYPLRSLSTIPSRPTEVLASDAKGAIHHISLTKAVTEFAKIKQTKTNPDNPRNRNWNVRQGKPVVTRQALIGGFAGAQGAVRHVVTDGKMVIGVGLDRFVRFWDLESHQPRVKFFAKQRLEACAVWTAGLVAPDAISGAAAPVGKAVGGGDEDEDEDAVADPYAGMMGDDEVGDEVWDELEALAAKQAQEDVNVDGKEEQEGEETAIKKGKSGKRKASDNDDELANESGNGELLAEGKPSEPSSSGGKKRRKRSKSKSSATSS</sequence>
<comment type="caution">
    <text evidence="5">The sequence shown here is derived from an EMBL/GenBank/DDBJ whole genome shotgun (WGS) entry which is preliminary data.</text>
</comment>
<feature type="compositionally biased region" description="Basic residues" evidence="4">
    <location>
        <begin position="552"/>
        <end position="561"/>
    </location>
</feature>
<dbReference type="Gene3D" id="2.130.10.10">
    <property type="entry name" value="YVTN repeat-like/Quinoprotein amine dehydrogenase"/>
    <property type="match status" value="1"/>
</dbReference>
<organism evidence="5 6">
    <name type="scientific">Catenaria anguillulae PL171</name>
    <dbReference type="NCBI Taxonomy" id="765915"/>
    <lineage>
        <taxon>Eukaryota</taxon>
        <taxon>Fungi</taxon>
        <taxon>Fungi incertae sedis</taxon>
        <taxon>Blastocladiomycota</taxon>
        <taxon>Blastocladiomycetes</taxon>
        <taxon>Blastocladiales</taxon>
        <taxon>Catenariaceae</taxon>
        <taxon>Catenaria</taxon>
    </lineage>
</organism>
<dbReference type="PANTHER" id="PTHR16038:SF4">
    <property type="entry name" value="WD REPEAT-CONTAINING PROTEIN 74"/>
    <property type="match status" value="1"/>
</dbReference>
<dbReference type="SUPFAM" id="SSF50978">
    <property type="entry name" value="WD40 repeat-like"/>
    <property type="match status" value="1"/>
</dbReference>
<feature type="region of interest" description="Disordered" evidence="4">
    <location>
        <begin position="492"/>
        <end position="568"/>
    </location>
</feature>
<dbReference type="PANTHER" id="PTHR16038">
    <property type="entry name" value="NOP SEVEN ASSOCIATED PROTEIN 1"/>
    <property type="match status" value="1"/>
</dbReference>
<dbReference type="GO" id="GO:0030687">
    <property type="term" value="C:preribosome, large subunit precursor"/>
    <property type="evidence" value="ECO:0007669"/>
    <property type="project" value="TreeGrafter"/>
</dbReference>
<dbReference type="GO" id="GO:0005730">
    <property type="term" value="C:nucleolus"/>
    <property type="evidence" value="ECO:0007669"/>
    <property type="project" value="InterPro"/>
</dbReference>
<accession>A0A1Y2HV54</accession>
<protein>
    <recommendedName>
        <fullName evidence="3">Ribosome biogenesis protein NSA1</fullName>
    </recommendedName>
</protein>
<evidence type="ECO:0000313" key="5">
    <source>
        <dbReference type="EMBL" id="ORZ37834.1"/>
    </source>
</evidence>
<dbReference type="Proteomes" id="UP000193411">
    <property type="component" value="Unassembled WGS sequence"/>
</dbReference>
<comment type="subunit">
    <text evidence="2">Component of the pre-66S ribosomal particle.</text>
</comment>
<evidence type="ECO:0000313" key="6">
    <source>
        <dbReference type="Proteomes" id="UP000193411"/>
    </source>
</evidence>
<proteinExistence type="inferred from homology"/>
<dbReference type="STRING" id="765915.A0A1Y2HV54"/>
<keyword evidence="6" id="KW-1185">Reference proteome</keyword>
<dbReference type="CDD" id="cd22857">
    <property type="entry name" value="WDR74"/>
    <property type="match status" value="1"/>
</dbReference>